<keyword evidence="3" id="KW-1185">Reference proteome</keyword>
<dbReference type="Gene3D" id="6.10.250.2560">
    <property type="match status" value="1"/>
</dbReference>
<proteinExistence type="predicted"/>
<dbReference type="WBParaSite" id="ASIM_0000689101-mRNA-1">
    <property type="protein sequence ID" value="ASIM_0000689101-mRNA-1"/>
    <property type="gene ID" value="ASIM_0000689101"/>
</dbReference>
<name>A0A0M3JGY2_ANISI</name>
<reference evidence="4" key="1">
    <citation type="submission" date="2017-02" db="UniProtKB">
        <authorList>
            <consortium name="WormBaseParasite"/>
        </authorList>
    </citation>
    <scope>IDENTIFICATION</scope>
</reference>
<evidence type="ECO:0000313" key="3">
    <source>
        <dbReference type="Proteomes" id="UP000267096"/>
    </source>
</evidence>
<dbReference type="InterPro" id="IPR032337">
    <property type="entry name" value="RPRD1A/B_C"/>
</dbReference>
<sequence>MTQTADELLIVLKKLEDPPSADADTRQLIASFPESIANPSLLKPIKKEVEAKALVSKIEEAEPVVKEYCE</sequence>
<gene>
    <name evidence="2" type="ORF">ASIM_LOCUS6666</name>
</gene>
<reference evidence="2 3" key="2">
    <citation type="submission" date="2018-11" db="EMBL/GenBank/DDBJ databases">
        <authorList>
            <consortium name="Pathogen Informatics"/>
        </authorList>
    </citation>
    <scope>NUCLEOTIDE SEQUENCE [LARGE SCALE GENOMIC DNA]</scope>
</reference>
<dbReference type="EMBL" id="UYRR01014849">
    <property type="protein sequence ID" value="VDK27503.1"/>
    <property type="molecule type" value="Genomic_DNA"/>
</dbReference>
<organism evidence="4">
    <name type="scientific">Anisakis simplex</name>
    <name type="common">Herring worm</name>
    <dbReference type="NCBI Taxonomy" id="6269"/>
    <lineage>
        <taxon>Eukaryota</taxon>
        <taxon>Metazoa</taxon>
        <taxon>Ecdysozoa</taxon>
        <taxon>Nematoda</taxon>
        <taxon>Chromadorea</taxon>
        <taxon>Rhabditida</taxon>
        <taxon>Spirurina</taxon>
        <taxon>Ascaridomorpha</taxon>
        <taxon>Ascaridoidea</taxon>
        <taxon>Anisakidae</taxon>
        <taxon>Anisakis</taxon>
        <taxon>Anisakis simplex complex</taxon>
    </lineage>
</organism>
<evidence type="ECO:0000259" key="1">
    <source>
        <dbReference type="Pfam" id="PF16566"/>
    </source>
</evidence>
<evidence type="ECO:0000313" key="4">
    <source>
        <dbReference type="WBParaSite" id="ASIM_0000689101-mRNA-1"/>
    </source>
</evidence>
<dbReference type="AlphaFoldDB" id="A0A0M3JGY2"/>
<feature type="domain" description="RPRD1A/B C-terminal" evidence="1">
    <location>
        <begin position="6"/>
        <end position="70"/>
    </location>
</feature>
<evidence type="ECO:0000313" key="2">
    <source>
        <dbReference type="EMBL" id="VDK27503.1"/>
    </source>
</evidence>
<accession>A0A0M3JGY2</accession>
<protein>
    <submittedName>
        <fullName evidence="4">CREPT domain-containing protein</fullName>
    </submittedName>
</protein>
<dbReference type="Pfam" id="PF16566">
    <property type="entry name" value="CREPT"/>
    <property type="match status" value="1"/>
</dbReference>
<dbReference type="OrthoDB" id="1708588at2759"/>
<dbReference type="Proteomes" id="UP000267096">
    <property type="component" value="Unassembled WGS sequence"/>
</dbReference>